<comment type="caution">
    <text evidence="2">The sequence shown here is derived from an EMBL/GenBank/DDBJ whole genome shotgun (WGS) entry which is preliminary data.</text>
</comment>
<evidence type="ECO:0000256" key="1">
    <source>
        <dbReference type="SAM" id="MobiDB-lite"/>
    </source>
</evidence>
<accession>A0ABU0BLH5</accession>
<reference evidence="2 3" key="1">
    <citation type="submission" date="2023-07" db="EMBL/GenBank/DDBJ databases">
        <title>Genomic Encyclopedia of Type Strains, Phase IV (KMG-IV): sequencing the most valuable type-strain genomes for metagenomic binning, comparative biology and taxonomic classification.</title>
        <authorList>
            <person name="Goeker M."/>
        </authorList>
    </citation>
    <scope>NUCLEOTIDE SEQUENCE [LARGE SCALE GENOMIC DNA]</scope>
    <source>
        <strain evidence="2 3">DSM 2457</strain>
    </source>
</reference>
<keyword evidence="3" id="KW-1185">Reference proteome</keyword>
<keyword evidence="2" id="KW-0255">Endonuclease</keyword>
<keyword evidence="2" id="KW-0378">Hydrolase</keyword>
<dbReference type="InterPro" id="IPR003615">
    <property type="entry name" value="HNH_nuc"/>
</dbReference>
<protein>
    <submittedName>
        <fullName evidence="2">5-methylcytosine-specific restriction endonuclease McrA</fullName>
    </submittedName>
</protein>
<feature type="region of interest" description="Disordered" evidence="1">
    <location>
        <begin position="36"/>
        <end position="60"/>
    </location>
</feature>
<dbReference type="EMBL" id="JAUSUI010000013">
    <property type="protein sequence ID" value="MDQ0305319.1"/>
    <property type="molecule type" value="Genomic_DNA"/>
</dbReference>
<name>A0ABU0BLH5_9HYPH</name>
<proteinExistence type="predicted"/>
<dbReference type="CDD" id="cd00085">
    <property type="entry name" value="HNHc"/>
    <property type="match status" value="1"/>
</dbReference>
<organism evidence="2 3">
    <name type="scientific">Ancylobacter polymorphus</name>
    <dbReference type="NCBI Taxonomy" id="223390"/>
    <lineage>
        <taxon>Bacteria</taxon>
        <taxon>Pseudomonadati</taxon>
        <taxon>Pseudomonadota</taxon>
        <taxon>Alphaproteobacteria</taxon>
        <taxon>Hyphomicrobiales</taxon>
        <taxon>Xanthobacteraceae</taxon>
        <taxon>Ancylobacter</taxon>
    </lineage>
</organism>
<dbReference type="GO" id="GO:0004519">
    <property type="term" value="F:endonuclease activity"/>
    <property type="evidence" value="ECO:0007669"/>
    <property type="project" value="UniProtKB-KW"/>
</dbReference>
<gene>
    <name evidence="2" type="ORF">J2S75_004371</name>
</gene>
<sequence length="60" mass="6851">MGHETTATVVDHVKPHRGDMVLFWDKSNWQPLCTKHHSSSKQREESGKRVVRIGADGWPV</sequence>
<evidence type="ECO:0000313" key="2">
    <source>
        <dbReference type="EMBL" id="MDQ0305319.1"/>
    </source>
</evidence>
<evidence type="ECO:0000313" key="3">
    <source>
        <dbReference type="Proteomes" id="UP001224682"/>
    </source>
</evidence>
<dbReference type="Proteomes" id="UP001224682">
    <property type="component" value="Unassembled WGS sequence"/>
</dbReference>
<keyword evidence="2" id="KW-0540">Nuclease</keyword>